<keyword evidence="14" id="KW-1185">Reference proteome</keyword>
<dbReference type="GO" id="GO:0005829">
    <property type="term" value="C:cytosol"/>
    <property type="evidence" value="ECO:0000318"/>
    <property type="project" value="GO_Central"/>
</dbReference>
<dbReference type="InterPro" id="IPR013785">
    <property type="entry name" value="Aldolase_TIM"/>
</dbReference>
<evidence type="ECO:0000256" key="10">
    <source>
        <dbReference type="ARBA" id="ARBA00023270"/>
    </source>
</evidence>
<sequence length="378" mass="41491">MAMASAKLNTLSSQWIAHNSFSPRRGSSSRRVSLPIRASSYQHELVQTAKSIASPSRGILAIDESNATCGKRLASIGLDNTEVNRQAYRQLLLTTPGLGEYISGAILFEETLYQSTTDGNKFVDCLRDQNIVPDIKVDKGLVPLPGSNNESWSAEYYKQGARFAKWRTVVSIPCGPSALAVKEAAWGLARYAAISQDNGLVPIVEPEILLDGDHPIERTLEVAEKVWSEVFFYLAENNVLFEGILLKPSMVTPGAEHTEKASPETIAKYTLTMLRRRVPPALPGIMFLSGGQSEVEATLNLNAMNQSPNPWHVSFSYARALQNTVLKTWQGHPENVEAAQKSLLVRAKANSLAQLGRYSAEGESEEAKKGMFVKGYTY</sequence>
<reference evidence="13" key="2">
    <citation type="submission" date="2018-02" db="UniProtKB">
        <authorList>
            <consortium name="EnsemblPlants"/>
        </authorList>
    </citation>
    <scope>IDENTIFICATION</scope>
    <source>
        <strain evidence="13">Williams 82</strain>
    </source>
</reference>
<dbReference type="PROSITE" id="PS00158">
    <property type="entry name" value="ALDOLASE_CLASS_I"/>
    <property type="match status" value="1"/>
</dbReference>
<dbReference type="PaxDb" id="3847-GLYMA12G24190.1"/>
<keyword evidence="9 11" id="KW-0456">Lyase</keyword>
<keyword evidence="10" id="KW-0704">Schiff base</keyword>
<evidence type="ECO:0000256" key="7">
    <source>
        <dbReference type="ARBA" id="ARBA00022640"/>
    </source>
</evidence>
<evidence type="ECO:0000313" key="14">
    <source>
        <dbReference type="Proteomes" id="UP000008827"/>
    </source>
</evidence>
<dbReference type="CDD" id="cd00948">
    <property type="entry name" value="FBP_aldolase_I_a"/>
    <property type="match status" value="1"/>
</dbReference>
<evidence type="ECO:0000256" key="5">
    <source>
        <dbReference type="ARBA" id="ARBA00013068"/>
    </source>
</evidence>
<reference evidence="12 13" key="1">
    <citation type="journal article" date="2010" name="Nature">
        <title>Genome sequence of the palaeopolyploid soybean.</title>
        <authorList>
            <person name="Schmutz J."/>
            <person name="Cannon S.B."/>
            <person name="Schlueter J."/>
            <person name="Ma J."/>
            <person name="Mitros T."/>
            <person name="Nelson W."/>
            <person name="Hyten D.L."/>
            <person name="Song Q."/>
            <person name="Thelen J.J."/>
            <person name="Cheng J."/>
            <person name="Xu D."/>
            <person name="Hellsten U."/>
            <person name="May G.D."/>
            <person name="Yu Y."/>
            <person name="Sakurai T."/>
            <person name="Umezawa T."/>
            <person name="Bhattacharyya M.K."/>
            <person name="Sandhu D."/>
            <person name="Valliyodan B."/>
            <person name="Lindquist E."/>
            <person name="Peto M."/>
            <person name="Grant D."/>
            <person name="Shu S."/>
            <person name="Goodstein D."/>
            <person name="Barry K."/>
            <person name="Futrell-Griggs M."/>
            <person name="Abernathy B."/>
            <person name="Du J."/>
            <person name="Tian Z."/>
            <person name="Zhu L."/>
            <person name="Gill N."/>
            <person name="Joshi T."/>
            <person name="Libault M."/>
            <person name="Sethuraman A."/>
            <person name="Zhang X.-C."/>
            <person name="Shinozaki K."/>
            <person name="Nguyen H.T."/>
            <person name="Wing R.A."/>
            <person name="Cregan P."/>
            <person name="Specht J."/>
            <person name="Grimwood J."/>
            <person name="Rokhsar D."/>
            <person name="Stacey G."/>
            <person name="Shoemaker R.C."/>
            <person name="Jackson S.A."/>
        </authorList>
    </citation>
    <scope>NUCLEOTIDE SEQUENCE</scope>
    <source>
        <strain evidence="13">cv. Williams 82</strain>
        <tissue evidence="12">Callus</tissue>
    </source>
</reference>
<dbReference type="EMBL" id="CM000845">
    <property type="protein sequence ID" value="KRH26114.1"/>
    <property type="molecule type" value="Genomic_DNA"/>
</dbReference>
<evidence type="ECO:0000256" key="6">
    <source>
        <dbReference type="ARBA" id="ARBA00022528"/>
    </source>
</evidence>
<proteinExistence type="inferred from homology"/>
<protein>
    <recommendedName>
        <fullName evidence="5 11">Fructose-bisphosphate aldolase</fullName>
        <ecNumber evidence="5 11">4.1.2.13</ecNumber>
    </recommendedName>
</protein>
<dbReference type="NCBIfam" id="NF033379">
    <property type="entry name" value="FrucBisAld_I"/>
    <property type="match status" value="1"/>
</dbReference>
<dbReference type="GO" id="GO:0009507">
    <property type="term" value="C:chloroplast"/>
    <property type="evidence" value="ECO:0007669"/>
    <property type="project" value="UniProtKB-SubCell"/>
</dbReference>
<dbReference type="Proteomes" id="UP000008827">
    <property type="component" value="Chromosome 12"/>
</dbReference>
<evidence type="ECO:0000256" key="9">
    <source>
        <dbReference type="ARBA" id="ARBA00023239"/>
    </source>
</evidence>
<gene>
    <name evidence="12" type="ORF">GLYMA_12G153000</name>
</gene>
<dbReference type="Gramene" id="KRH26114">
    <property type="protein sequence ID" value="KRH26114"/>
    <property type="gene ID" value="GLYMA_12G153000"/>
</dbReference>
<keyword evidence="7" id="KW-0934">Plastid</keyword>
<dbReference type="FunCoup" id="A0A0R0HCG5">
    <property type="interactions" value="2116"/>
</dbReference>
<dbReference type="SMR" id="A0A0R0HCG5"/>
<organism evidence="12">
    <name type="scientific">Glycine max</name>
    <name type="common">Soybean</name>
    <name type="synonym">Glycine hispida</name>
    <dbReference type="NCBI Taxonomy" id="3847"/>
    <lineage>
        <taxon>Eukaryota</taxon>
        <taxon>Viridiplantae</taxon>
        <taxon>Streptophyta</taxon>
        <taxon>Embryophyta</taxon>
        <taxon>Tracheophyta</taxon>
        <taxon>Spermatophyta</taxon>
        <taxon>Magnoliopsida</taxon>
        <taxon>eudicotyledons</taxon>
        <taxon>Gunneridae</taxon>
        <taxon>Pentapetalae</taxon>
        <taxon>rosids</taxon>
        <taxon>fabids</taxon>
        <taxon>Fabales</taxon>
        <taxon>Fabaceae</taxon>
        <taxon>Papilionoideae</taxon>
        <taxon>50 kb inversion clade</taxon>
        <taxon>NPAAA clade</taxon>
        <taxon>indigoferoid/millettioid clade</taxon>
        <taxon>Phaseoleae</taxon>
        <taxon>Glycine</taxon>
        <taxon>Glycine subgen. Soja</taxon>
    </lineage>
</organism>
<evidence type="ECO:0000313" key="13">
    <source>
        <dbReference type="EnsemblPlants" id="KRH26114"/>
    </source>
</evidence>
<comment type="catalytic activity">
    <reaction evidence="1 11">
        <text>beta-D-fructose 1,6-bisphosphate = D-glyceraldehyde 3-phosphate + dihydroxyacetone phosphate</text>
        <dbReference type="Rhea" id="RHEA:14729"/>
        <dbReference type="ChEBI" id="CHEBI:32966"/>
        <dbReference type="ChEBI" id="CHEBI:57642"/>
        <dbReference type="ChEBI" id="CHEBI:59776"/>
        <dbReference type="EC" id="4.1.2.13"/>
    </reaction>
</comment>
<dbReference type="FunFam" id="3.20.20.70:FF:000052">
    <property type="entry name" value="Fructose-bisphosphate aldolase"/>
    <property type="match status" value="1"/>
</dbReference>
<evidence type="ECO:0000256" key="4">
    <source>
        <dbReference type="ARBA" id="ARBA00010387"/>
    </source>
</evidence>
<dbReference type="InterPro" id="IPR029768">
    <property type="entry name" value="Aldolase_I_AS"/>
</dbReference>
<comment type="subcellular location">
    <subcellularLocation>
        <location evidence="2">Plastid</location>
        <location evidence="2">Chloroplast</location>
    </subcellularLocation>
</comment>
<dbReference type="AlphaFoldDB" id="A0A0R0HCG5"/>
<dbReference type="STRING" id="3847.A0A0R0HCG5"/>
<dbReference type="Pfam" id="PF00274">
    <property type="entry name" value="Glycolytic"/>
    <property type="match status" value="1"/>
</dbReference>
<dbReference type="OMA" id="CKPWAMS"/>
<dbReference type="InParanoid" id="A0A0R0HCG5"/>
<evidence type="ECO:0000256" key="11">
    <source>
        <dbReference type="RuleBase" id="RU003994"/>
    </source>
</evidence>
<dbReference type="InterPro" id="IPR000741">
    <property type="entry name" value="FBA_I"/>
</dbReference>
<evidence type="ECO:0000256" key="2">
    <source>
        <dbReference type="ARBA" id="ARBA00004229"/>
    </source>
</evidence>
<comment type="pathway">
    <text evidence="3">Carbohydrate degradation; glycolysis; D-glyceraldehyde 3-phosphate and glycerone phosphate from D-glucose: step 4/4.</text>
</comment>
<dbReference type="UniPathway" id="UPA00109">
    <property type="reaction ID" value="UER00183"/>
</dbReference>
<dbReference type="Gene3D" id="3.20.20.70">
    <property type="entry name" value="Aldolase class I"/>
    <property type="match status" value="1"/>
</dbReference>
<dbReference type="GO" id="GO:0004332">
    <property type="term" value="F:fructose-bisphosphate aldolase activity"/>
    <property type="evidence" value="ECO:0000318"/>
    <property type="project" value="GO_Central"/>
</dbReference>
<keyword evidence="8 11" id="KW-0324">Glycolysis</keyword>
<comment type="similarity">
    <text evidence="4 11">Belongs to the class I fructose-bisphosphate aldolase family.</text>
</comment>
<dbReference type="SUPFAM" id="SSF51569">
    <property type="entry name" value="Aldolase"/>
    <property type="match status" value="1"/>
</dbReference>
<evidence type="ECO:0000313" key="12">
    <source>
        <dbReference type="EMBL" id="KRH26114.1"/>
    </source>
</evidence>
<keyword evidence="6" id="KW-0150">Chloroplast</keyword>
<dbReference type="GO" id="GO:0030388">
    <property type="term" value="P:fructose 1,6-bisphosphate metabolic process"/>
    <property type="evidence" value="ECO:0000318"/>
    <property type="project" value="GO_Central"/>
</dbReference>
<reference evidence="12" key="3">
    <citation type="submission" date="2018-07" db="EMBL/GenBank/DDBJ databases">
        <title>WGS assembly of Glycine max.</title>
        <authorList>
            <person name="Schmutz J."/>
            <person name="Cannon S."/>
            <person name="Schlueter J."/>
            <person name="Ma J."/>
            <person name="Mitros T."/>
            <person name="Nelson W."/>
            <person name="Hyten D."/>
            <person name="Song Q."/>
            <person name="Thelen J."/>
            <person name="Cheng J."/>
            <person name="Xu D."/>
            <person name="Hellsten U."/>
            <person name="May G."/>
            <person name="Yu Y."/>
            <person name="Sakurai T."/>
            <person name="Umezawa T."/>
            <person name="Bhattacharyya M."/>
            <person name="Sandhu D."/>
            <person name="Valliyodan B."/>
            <person name="Lindquist E."/>
            <person name="Peto M."/>
            <person name="Grant D."/>
            <person name="Shu S."/>
            <person name="Goodstein D."/>
            <person name="Barry K."/>
            <person name="Futrell-Griggs M."/>
            <person name="Abernathy B."/>
            <person name="Du J."/>
            <person name="Tian Z."/>
            <person name="Zhu L."/>
            <person name="Gill N."/>
            <person name="Joshi T."/>
            <person name="Libault M."/>
            <person name="Sethuraman A."/>
            <person name="Zhang X."/>
            <person name="Shinozaki K."/>
            <person name="Nguyen H."/>
            <person name="Wing R."/>
            <person name="Cregan P."/>
            <person name="Specht J."/>
            <person name="Grimwood J."/>
            <person name="Rokhsar D."/>
            <person name="Stacey G."/>
            <person name="Shoemaker R."/>
            <person name="Jackson S."/>
        </authorList>
    </citation>
    <scope>NUCLEOTIDE SEQUENCE</scope>
    <source>
        <tissue evidence="12">Callus</tissue>
    </source>
</reference>
<dbReference type="EnsemblPlants" id="KRH26114">
    <property type="protein sequence ID" value="KRH26114"/>
    <property type="gene ID" value="GLYMA_12G153000"/>
</dbReference>
<dbReference type="EC" id="4.1.2.13" evidence="5 11"/>
<dbReference type="GO" id="GO:0006096">
    <property type="term" value="P:glycolytic process"/>
    <property type="evidence" value="ECO:0000318"/>
    <property type="project" value="GO_Central"/>
</dbReference>
<evidence type="ECO:0000256" key="3">
    <source>
        <dbReference type="ARBA" id="ARBA00004714"/>
    </source>
</evidence>
<dbReference type="PANTHER" id="PTHR11627">
    <property type="entry name" value="FRUCTOSE-BISPHOSPHATE ALDOLASE"/>
    <property type="match status" value="1"/>
</dbReference>
<evidence type="ECO:0000256" key="8">
    <source>
        <dbReference type="ARBA" id="ARBA00023152"/>
    </source>
</evidence>
<accession>A0A0R0HCG5</accession>
<name>A0A0R0HCG5_SOYBN</name>
<evidence type="ECO:0000256" key="1">
    <source>
        <dbReference type="ARBA" id="ARBA00000441"/>
    </source>
</evidence>